<accession>A0A834E3A0</accession>
<name>A0A834E3A0_9CHIR</name>
<feature type="region of interest" description="Disordered" evidence="1">
    <location>
        <begin position="116"/>
        <end position="175"/>
    </location>
</feature>
<protein>
    <submittedName>
        <fullName evidence="2">Uncharacterized protein</fullName>
    </submittedName>
</protein>
<evidence type="ECO:0000256" key="1">
    <source>
        <dbReference type="SAM" id="MobiDB-lite"/>
    </source>
</evidence>
<proteinExistence type="predicted"/>
<reference evidence="2 3" key="1">
    <citation type="journal article" date="2020" name="Nature">
        <title>Six reference-quality genomes reveal evolution of bat adaptations.</title>
        <authorList>
            <person name="Jebb D."/>
            <person name="Huang Z."/>
            <person name="Pippel M."/>
            <person name="Hughes G.M."/>
            <person name="Lavrichenko K."/>
            <person name="Devanna P."/>
            <person name="Winkler S."/>
            <person name="Jermiin L.S."/>
            <person name="Skirmuntt E.C."/>
            <person name="Katzourakis A."/>
            <person name="Burkitt-Gray L."/>
            <person name="Ray D.A."/>
            <person name="Sullivan K.A.M."/>
            <person name="Roscito J.G."/>
            <person name="Kirilenko B.M."/>
            <person name="Davalos L.M."/>
            <person name="Corthals A.P."/>
            <person name="Power M.L."/>
            <person name="Jones G."/>
            <person name="Ransome R.D."/>
            <person name="Dechmann D.K.N."/>
            <person name="Locatelli A.G."/>
            <person name="Puechmaille S.J."/>
            <person name="Fedrigo O."/>
            <person name="Jarvis E.D."/>
            <person name="Hiller M."/>
            <person name="Vernes S.C."/>
            <person name="Myers E.W."/>
            <person name="Teeling E.C."/>
        </authorList>
    </citation>
    <scope>NUCLEOTIDE SEQUENCE [LARGE SCALE GENOMIC DNA]</scope>
    <source>
        <strain evidence="2">Bat1K_MPI-CBG_1</strain>
    </source>
</reference>
<evidence type="ECO:0000313" key="2">
    <source>
        <dbReference type="EMBL" id="KAF6099862.1"/>
    </source>
</evidence>
<feature type="compositionally biased region" description="Low complexity" evidence="1">
    <location>
        <begin position="130"/>
        <end position="147"/>
    </location>
</feature>
<dbReference type="Proteomes" id="UP000664940">
    <property type="component" value="Unassembled WGS sequence"/>
</dbReference>
<feature type="region of interest" description="Disordered" evidence="1">
    <location>
        <begin position="60"/>
        <end position="83"/>
    </location>
</feature>
<gene>
    <name evidence="2" type="ORF">HJG60_011589</name>
</gene>
<sequence>MASVFSAPRSRGPGEQWLGMRPLEGGPPVRGFIQHGAWFPVFPGVLGCPLSSRRATACRDSHPSSGRAEWTESWQRGAGGSRRRFCTGSSCDCVGDTDPTLTKRRVHTDVPAASRPLSALRAHRPCPRAGLGSSSRRPPQRSGLLPSFPMRCAPRGQASRPTGSGRQGRTESRAPSLRPLLRWADVFPNEDVAPKTQRWCGWKLSGRVGREPDAQVFPLVGL</sequence>
<comment type="caution">
    <text evidence="2">The sequence shown here is derived from an EMBL/GenBank/DDBJ whole genome shotgun (WGS) entry which is preliminary data.</text>
</comment>
<evidence type="ECO:0000313" key="3">
    <source>
        <dbReference type="Proteomes" id="UP000664940"/>
    </source>
</evidence>
<dbReference type="EMBL" id="JABVXQ010000007">
    <property type="protein sequence ID" value="KAF6099862.1"/>
    <property type="molecule type" value="Genomic_DNA"/>
</dbReference>
<dbReference type="AlphaFoldDB" id="A0A834E3A0"/>
<organism evidence="2 3">
    <name type="scientific">Phyllostomus discolor</name>
    <name type="common">pale spear-nosed bat</name>
    <dbReference type="NCBI Taxonomy" id="89673"/>
    <lineage>
        <taxon>Eukaryota</taxon>
        <taxon>Metazoa</taxon>
        <taxon>Chordata</taxon>
        <taxon>Craniata</taxon>
        <taxon>Vertebrata</taxon>
        <taxon>Euteleostomi</taxon>
        <taxon>Mammalia</taxon>
        <taxon>Eutheria</taxon>
        <taxon>Laurasiatheria</taxon>
        <taxon>Chiroptera</taxon>
        <taxon>Yangochiroptera</taxon>
        <taxon>Phyllostomidae</taxon>
        <taxon>Phyllostominae</taxon>
        <taxon>Phyllostomus</taxon>
    </lineage>
</organism>